<dbReference type="EMBL" id="QJKF01000007">
    <property type="protein sequence ID" value="PXX62503.1"/>
    <property type="molecule type" value="Genomic_DNA"/>
</dbReference>
<dbReference type="Proteomes" id="UP000247569">
    <property type="component" value="Unassembled WGS sequence"/>
</dbReference>
<keyword evidence="2" id="KW-1185">Reference proteome</keyword>
<proteinExistence type="predicted"/>
<organism evidence="1 2">
    <name type="scientific">Nocardia tenerifensis</name>
    <dbReference type="NCBI Taxonomy" id="228006"/>
    <lineage>
        <taxon>Bacteria</taxon>
        <taxon>Bacillati</taxon>
        <taxon>Actinomycetota</taxon>
        <taxon>Actinomycetes</taxon>
        <taxon>Mycobacteriales</taxon>
        <taxon>Nocardiaceae</taxon>
        <taxon>Nocardia</taxon>
    </lineage>
</organism>
<comment type="caution">
    <text evidence="1">The sequence shown here is derived from an EMBL/GenBank/DDBJ whole genome shotgun (WGS) entry which is preliminary data.</text>
</comment>
<evidence type="ECO:0000313" key="1">
    <source>
        <dbReference type="EMBL" id="PXX62503.1"/>
    </source>
</evidence>
<reference evidence="1 2" key="1">
    <citation type="submission" date="2018-05" db="EMBL/GenBank/DDBJ databases">
        <title>Genomic Encyclopedia of Type Strains, Phase IV (KMG-IV): sequencing the most valuable type-strain genomes for metagenomic binning, comparative biology and taxonomic classification.</title>
        <authorList>
            <person name="Goeker M."/>
        </authorList>
    </citation>
    <scope>NUCLEOTIDE SEQUENCE [LARGE SCALE GENOMIC DNA]</scope>
    <source>
        <strain evidence="1 2">DSM 44704</strain>
    </source>
</reference>
<gene>
    <name evidence="1" type="ORF">DFR70_107372</name>
</gene>
<protein>
    <submittedName>
        <fullName evidence="1">Uncharacterized protein</fullName>
    </submittedName>
</protein>
<accession>A0A318KLQ8</accession>
<sequence length="64" mass="7384">MVVGWWEWRGRPLRLSRPSKEVLVGCQEPWAGHCAWRRTPFGPSVSLAVREVPDPPQSVCGWIW</sequence>
<evidence type="ECO:0000313" key="2">
    <source>
        <dbReference type="Proteomes" id="UP000247569"/>
    </source>
</evidence>
<name>A0A318KLQ8_9NOCA</name>
<dbReference type="AlphaFoldDB" id="A0A318KLQ8"/>